<feature type="region of interest" description="Disordered" evidence="1">
    <location>
        <begin position="152"/>
        <end position="246"/>
    </location>
</feature>
<sequence length="415" mass="47502">MGICASRKGDVKEPETNTREPDQPKAQNESNPDTQQVNNKDLAQTEQDDLKKGRSSKQPPRIKTAHVDQNEEKSDEQYEYEEDEEADKQLEAEKQQALNIVSNAVDQKIESSDSLDAANDTFQLSESKKSSEPSLLTLPQVVQPVAQPVQIEQPIKQPQPEQVAPVQLQSEQPEQPVVQIQPDSQIKSEQIQPEHIQPTEKEQIQPTTEKEPEQKDVEKEQKPKEIRNISDLQPEPSQIVRRRPALKPIVQKTDYSQTVFSKQQLIKNEVKNEEEEPEVIDTTLTKNEGHLKIINEVEGETIGQLTNDPIEEKQKKVIKKRKVKLAESQNAQQIDLLEELEDKDKPTEDKRKRKTRNHLKSLEDKNDSEQINEPEAETENKEKDQSKEKDKKEEPKQKDKIDDLAGLVGEDNFGL</sequence>
<feature type="compositionally biased region" description="Basic and acidic residues" evidence="1">
    <location>
        <begin position="65"/>
        <end position="76"/>
    </location>
</feature>
<reference evidence="2" key="1">
    <citation type="submission" date="2023-06" db="EMBL/GenBank/DDBJ databases">
        <authorList>
            <person name="Kurt Z."/>
        </authorList>
    </citation>
    <scope>NUCLEOTIDE SEQUENCE</scope>
</reference>
<evidence type="ECO:0000313" key="2">
    <source>
        <dbReference type="EMBL" id="CAI9953604.1"/>
    </source>
</evidence>
<evidence type="ECO:0000256" key="1">
    <source>
        <dbReference type="SAM" id="MobiDB-lite"/>
    </source>
</evidence>
<reference evidence="3 4" key="2">
    <citation type="submission" date="2024-07" db="EMBL/GenBank/DDBJ databases">
        <authorList>
            <person name="Akdeniz Z."/>
        </authorList>
    </citation>
    <scope>NUCLEOTIDE SEQUENCE [LARGE SCALE GENOMIC DNA]</scope>
</reference>
<feature type="compositionally biased region" description="Basic and acidic residues" evidence="1">
    <location>
        <begin position="7"/>
        <end position="23"/>
    </location>
</feature>
<dbReference type="Proteomes" id="UP001642409">
    <property type="component" value="Unassembled WGS sequence"/>
</dbReference>
<accession>A0AA86UFA0</accession>
<proteinExistence type="predicted"/>
<feature type="compositionally biased region" description="Basic and acidic residues" evidence="1">
    <location>
        <begin position="378"/>
        <end position="403"/>
    </location>
</feature>
<dbReference type="AlphaFoldDB" id="A0AA86UFA0"/>
<feature type="compositionally biased region" description="Basic and acidic residues" evidence="1">
    <location>
        <begin position="197"/>
        <end position="228"/>
    </location>
</feature>
<comment type="caution">
    <text evidence="2">The sequence shown here is derived from an EMBL/GenBank/DDBJ whole genome shotgun (WGS) entry which is preliminary data.</text>
</comment>
<evidence type="ECO:0000313" key="3">
    <source>
        <dbReference type="EMBL" id="CAL6028431.1"/>
    </source>
</evidence>
<dbReference type="EMBL" id="CAXDID020000107">
    <property type="protein sequence ID" value="CAL6028431.1"/>
    <property type="molecule type" value="Genomic_DNA"/>
</dbReference>
<feature type="compositionally biased region" description="Acidic residues" evidence="1">
    <location>
        <begin position="77"/>
        <end position="86"/>
    </location>
</feature>
<keyword evidence="4" id="KW-1185">Reference proteome</keyword>
<dbReference type="EMBL" id="CATOUU010000840">
    <property type="protein sequence ID" value="CAI9953604.1"/>
    <property type="molecule type" value="Genomic_DNA"/>
</dbReference>
<feature type="compositionally biased region" description="Low complexity" evidence="1">
    <location>
        <begin position="152"/>
        <end position="182"/>
    </location>
</feature>
<feature type="region of interest" description="Disordered" evidence="1">
    <location>
        <begin position="337"/>
        <end position="415"/>
    </location>
</feature>
<evidence type="ECO:0000313" key="4">
    <source>
        <dbReference type="Proteomes" id="UP001642409"/>
    </source>
</evidence>
<protein>
    <submittedName>
        <fullName evidence="3">Hypothetical_protein</fullName>
    </submittedName>
</protein>
<feature type="region of interest" description="Disordered" evidence="1">
    <location>
        <begin position="1"/>
        <end position="94"/>
    </location>
</feature>
<name>A0AA86UFA0_9EUKA</name>
<feature type="compositionally biased region" description="Polar residues" evidence="1">
    <location>
        <begin position="25"/>
        <end position="45"/>
    </location>
</feature>
<gene>
    <name evidence="3" type="ORF">HINF_LOCUS31803</name>
    <name evidence="2" type="ORF">HINF_LOCUS41249</name>
</gene>
<organism evidence="2">
    <name type="scientific">Hexamita inflata</name>
    <dbReference type="NCBI Taxonomy" id="28002"/>
    <lineage>
        <taxon>Eukaryota</taxon>
        <taxon>Metamonada</taxon>
        <taxon>Diplomonadida</taxon>
        <taxon>Hexamitidae</taxon>
        <taxon>Hexamitinae</taxon>
        <taxon>Hexamita</taxon>
    </lineage>
</organism>